<gene>
    <name evidence="2" type="primary">yqeH</name>
    <name evidence="2" type="ORF">NCTC10138_01050</name>
</gene>
<dbReference type="Gene3D" id="3.40.50.300">
    <property type="entry name" value="P-loop containing nucleotide triphosphate hydrolases"/>
    <property type="match status" value="1"/>
</dbReference>
<sequence>MQNQNKCLGCGAIKQTTNPLEVGYVKSLEHEYCLDCFQLAHYGKTNKHYHPNNYSEIKEKSLIFIIQSIMQLDLLFTQPITRIQPNAKYVYIINQIDLLPKDINLGFIHHQLLKYAKDNNVTYHDIILMSALNKNDIENLKEYIMSEREKDIYLFGFQNSGKSTILKALTNNEKVLSINKAGLTQETIIEDFNNKKLYDMPGTYVSGYLSDFLNMKSIERCYLKKL</sequence>
<dbReference type="InterPro" id="IPR006073">
    <property type="entry name" value="GTP-bd"/>
</dbReference>
<dbReference type="PANTHER" id="PTHR46434:SF1">
    <property type="entry name" value="GENETIC INTERACTOR OF PROHIBITINS 3, MITOCHONDRIAL"/>
    <property type="match status" value="1"/>
</dbReference>
<dbReference type="Pfam" id="PF01926">
    <property type="entry name" value="MMR_HSR1"/>
    <property type="match status" value="1"/>
</dbReference>
<dbReference type="PANTHER" id="PTHR46434">
    <property type="entry name" value="GENETIC INTERACTOR OF PROHIBITINS 3, MITOCHONDRIAL"/>
    <property type="match status" value="1"/>
</dbReference>
<dbReference type="KEGG" id="aaxa:NCTC10138_01050"/>
<dbReference type="GO" id="GO:0005525">
    <property type="term" value="F:GTP binding"/>
    <property type="evidence" value="ECO:0007669"/>
    <property type="project" value="InterPro"/>
</dbReference>
<accession>A0A449BED5</accession>
<feature type="domain" description="G" evidence="1">
    <location>
        <begin position="152"/>
        <end position="205"/>
    </location>
</feature>
<reference evidence="2 3" key="1">
    <citation type="submission" date="2019-01" db="EMBL/GenBank/DDBJ databases">
        <authorList>
            <consortium name="Pathogen Informatics"/>
        </authorList>
    </citation>
    <scope>NUCLEOTIDE SEQUENCE [LARGE SCALE GENOMIC DNA]</scope>
    <source>
        <strain evidence="2 3">NCTC10138</strain>
    </source>
</reference>
<dbReference type="InterPro" id="IPR027417">
    <property type="entry name" value="P-loop_NTPase"/>
</dbReference>
<evidence type="ECO:0000313" key="2">
    <source>
        <dbReference type="EMBL" id="VEU80670.1"/>
    </source>
</evidence>
<dbReference type="AlphaFoldDB" id="A0A449BED5"/>
<dbReference type="STRING" id="1278311.GCA_000428705_00342"/>
<proteinExistence type="predicted"/>
<evidence type="ECO:0000313" key="3">
    <source>
        <dbReference type="Proteomes" id="UP000289841"/>
    </source>
</evidence>
<dbReference type="SUPFAM" id="SSF52540">
    <property type="entry name" value="P-loop containing nucleoside triphosphate hydrolases"/>
    <property type="match status" value="1"/>
</dbReference>
<evidence type="ECO:0000259" key="1">
    <source>
        <dbReference type="Pfam" id="PF01926"/>
    </source>
</evidence>
<dbReference type="InterPro" id="IPR050896">
    <property type="entry name" value="Mito_lipid_metab_GTPase"/>
</dbReference>
<dbReference type="EMBL" id="LR215048">
    <property type="protein sequence ID" value="VEU80670.1"/>
    <property type="molecule type" value="Genomic_DNA"/>
</dbReference>
<keyword evidence="3" id="KW-1185">Reference proteome</keyword>
<dbReference type="Proteomes" id="UP000289841">
    <property type="component" value="Chromosome"/>
</dbReference>
<name>A0A449BED5_HAPAX</name>
<organism evidence="2 3">
    <name type="scientific">Haploplasma axanthum</name>
    <name type="common">Acholeplasma axanthum</name>
    <dbReference type="NCBI Taxonomy" id="29552"/>
    <lineage>
        <taxon>Bacteria</taxon>
        <taxon>Bacillati</taxon>
        <taxon>Mycoplasmatota</taxon>
        <taxon>Mollicutes</taxon>
        <taxon>Acholeplasmatales</taxon>
        <taxon>Acholeplasmataceae</taxon>
        <taxon>Haploplasma</taxon>
    </lineage>
</organism>
<protein>
    <submittedName>
        <fullName evidence="2">GTPase YqeH</fullName>
    </submittedName>
</protein>
<dbReference type="RefSeq" id="WP_129747508.1">
    <property type="nucleotide sequence ID" value="NZ_LR215048.1"/>
</dbReference>
<dbReference type="OrthoDB" id="9773841at2"/>